<reference evidence="1" key="1">
    <citation type="journal article" date="2020" name="Stud. Mycol.">
        <title>101 Dothideomycetes genomes: a test case for predicting lifestyles and emergence of pathogens.</title>
        <authorList>
            <person name="Haridas S."/>
            <person name="Albert R."/>
            <person name="Binder M."/>
            <person name="Bloem J."/>
            <person name="Labutti K."/>
            <person name="Salamov A."/>
            <person name="Andreopoulos B."/>
            <person name="Baker S."/>
            <person name="Barry K."/>
            <person name="Bills G."/>
            <person name="Bluhm B."/>
            <person name="Cannon C."/>
            <person name="Castanera R."/>
            <person name="Culley D."/>
            <person name="Daum C."/>
            <person name="Ezra D."/>
            <person name="Gonzalez J."/>
            <person name="Henrissat B."/>
            <person name="Kuo A."/>
            <person name="Liang C."/>
            <person name="Lipzen A."/>
            <person name="Lutzoni F."/>
            <person name="Magnuson J."/>
            <person name="Mondo S."/>
            <person name="Nolan M."/>
            <person name="Ohm R."/>
            <person name="Pangilinan J."/>
            <person name="Park H.-J."/>
            <person name="Ramirez L."/>
            <person name="Alfaro M."/>
            <person name="Sun H."/>
            <person name="Tritt A."/>
            <person name="Yoshinaga Y."/>
            <person name="Zwiers L.-H."/>
            <person name="Turgeon B."/>
            <person name="Goodwin S."/>
            <person name="Spatafora J."/>
            <person name="Crous P."/>
            <person name="Grigoriev I."/>
        </authorList>
    </citation>
    <scope>NUCLEOTIDE SEQUENCE</scope>
    <source>
        <strain evidence="1">CBS 183.55</strain>
    </source>
</reference>
<name>A0A6A5RDP1_9PLEO</name>
<evidence type="ECO:0000313" key="1">
    <source>
        <dbReference type="EMBL" id="KAF1925224.1"/>
    </source>
</evidence>
<dbReference type="GeneID" id="54351293"/>
<dbReference type="RefSeq" id="XP_033445476.1">
    <property type="nucleotide sequence ID" value="XM_033593625.1"/>
</dbReference>
<dbReference type="Proteomes" id="UP000800082">
    <property type="component" value="Unassembled WGS sequence"/>
</dbReference>
<organism evidence="1 2">
    <name type="scientific">Didymella exigua CBS 183.55</name>
    <dbReference type="NCBI Taxonomy" id="1150837"/>
    <lineage>
        <taxon>Eukaryota</taxon>
        <taxon>Fungi</taxon>
        <taxon>Dikarya</taxon>
        <taxon>Ascomycota</taxon>
        <taxon>Pezizomycotina</taxon>
        <taxon>Dothideomycetes</taxon>
        <taxon>Pleosporomycetidae</taxon>
        <taxon>Pleosporales</taxon>
        <taxon>Pleosporineae</taxon>
        <taxon>Didymellaceae</taxon>
        <taxon>Didymella</taxon>
    </lineage>
</organism>
<dbReference type="AlphaFoldDB" id="A0A6A5RDP1"/>
<sequence length="51" mass="5588">MDSVSLAIKKARAASLDRSFSYQEVADVINVSRLTVLQRARGVTTSRADAY</sequence>
<accession>A0A6A5RDP1</accession>
<gene>
    <name evidence="1" type="ORF">M421DRAFT_424025</name>
</gene>
<evidence type="ECO:0000313" key="2">
    <source>
        <dbReference type="Proteomes" id="UP000800082"/>
    </source>
</evidence>
<proteinExistence type="predicted"/>
<protein>
    <submittedName>
        <fullName evidence="1">Uncharacterized protein</fullName>
    </submittedName>
</protein>
<keyword evidence="2" id="KW-1185">Reference proteome</keyword>
<dbReference type="EMBL" id="ML978986">
    <property type="protein sequence ID" value="KAF1925224.1"/>
    <property type="molecule type" value="Genomic_DNA"/>
</dbReference>